<dbReference type="InterPro" id="IPR036768">
    <property type="entry name" value="PolIII_chi_sf"/>
</dbReference>
<name>A0A2W5Q1L5_9BACT</name>
<dbReference type="NCBIfam" id="NF004347">
    <property type="entry name" value="PRK05728.1-4"/>
    <property type="match status" value="1"/>
</dbReference>
<protein>
    <submittedName>
        <fullName evidence="1">DNA polymerase III subunit chi</fullName>
    </submittedName>
</protein>
<proteinExistence type="predicted"/>
<dbReference type="GO" id="GO:0006260">
    <property type="term" value="P:DNA replication"/>
    <property type="evidence" value="ECO:0007669"/>
    <property type="project" value="InterPro"/>
</dbReference>
<organism evidence="1 2">
    <name type="scientific">Micavibrio aeruginosavorus</name>
    <dbReference type="NCBI Taxonomy" id="349221"/>
    <lineage>
        <taxon>Bacteria</taxon>
        <taxon>Pseudomonadati</taxon>
        <taxon>Bdellovibrionota</taxon>
        <taxon>Bdellovibrionia</taxon>
        <taxon>Bdellovibrionales</taxon>
        <taxon>Pseudobdellovibrionaceae</taxon>
        <taxon>Micavibrio</taxon>
    </lineage>
</organism>
<dbReference type="EMBL" id="QFQB01000058">
    <property type="protein sequence ID" value="PZQ45220.1"/>
    <property type="molecule type" value="Genomic_DNA"/>
</dbReference>
<evidence type="ECO:0000313" key="2">
    <source>
        <dbReference type="Proteomes" id="UP000249417"/>
    </source>
</evidence>
<dbReference type="AlphaFoldDB" id="A0A2W5Q1L5"/>
<dbReference type="Proteomes" id="UP000249417">
    <property type="component" value="Unassembled WGS sequence"/>
</dbReference>
<evidence type="ECO:0000313" key="1">
    <source>
        <dbReference type="EMBL" id="PZQ45220.1"/>
    </source>
</evidence>
<comment type="caution">
    <text evidence="1">The sequence shown here is derived from an EMBL/GenBank/DDBJ whole genome shotgun (WGS) entry which is preliminary data.</text>
</comment>
<dbReference type="GO" id="GO:0003677">
    <property type="term" value="F:DNA binding"/>
    <property type="evidence" value="ECO:0007669"/>
    <property type="project" value="InterPro"/>
</dbReference>
<dbReference type="GO" id="GO:0003887">
    <property type="term" value="F:DNA-directed DNA polymerase activity"/>
    <property type="evidence" value="ECO:0007669"/>
    <property type="project" value="InterPro"/>
</dbReference>
<accession>A0A2W5Q1L5</accession>
<reference evidence="1 2" key="1">
    <citation type="submission" date="2017-08" db="EMBL/GenBank/DDBJ databases">
        <title>Infants hospitalized years apart are colonized by the same room-sourced microbial strains.</title>
        <authorList>
            <person name="Brooks B."/>
            <person name="Olm M.R."/>
            <person name="Firek B.A."/>
            <person name="Baker R."/>
            <person name="Thomas B.C."/>
            <person name="Morowitz M.J."/>
            <person name="Banfield J.F."/>
        </authorList>
    </citation>
    <scope>NUCLEOTIDE SEQUENCE [LARGE SCALE GENOMIC DNA]</scope>
    <source>
        <strain evidence="1">S2_005_002_R2_29</strain>
    </source>
</reference>
<gene>
    <name evidence="1" type="ORF">DI551_08055</name>
</gene>
<dbReference type="PANTHER" id="PTHR38767">
    <property type="entry name" value="DNA POLYMERASE III SUBUNIT CHI"/>
    <property type="match status" value="1"/>
</dbReference>
<dbReference type="Pfam" id="PF04364">
    <property type="entry name" value="DNA_pol3_chi"/>
    <property type="match status" value="1"/>
</dbReference>
<dbReference type="InterPro" id="IPR007459">
    <property type="entry name" value="DNA_pol3_chi"/>
</dbReference>
<dbReference type="GO" id="GO:0032298">
    <property type="term" value="P:positive regulation of DNA-templated DNA replication initiation"/>
    <property type="evidence" value="ECO:0007669"/>
    <property type="project" value="TreeGrafter"/>
</dbReference>
<dbReference type="SUPFAM" id="SSF102400">
    <property type="entry name" value="DNA polymerase III chi subunit"/>
    <property type="match status" value="1"/>
</dbReference>
<dbReference type="Gene3D" id="3.40.50.10110">
    <property type="entry name" value="DNA polymerase III subunit chi"/>
    <property type="match status" value="1"/>
</dbReference>
<sequence>MADIRFYHLLTQSLEQALPAILSKALAGGRKIVVRFADEAQVDYFNDHFWTYNPDSFLPHGAAADKNKEQQPVYLTAIAENPNQADMLVLCNQHTVPENIADFTLCCDFLDGGDDDSVAAGRARWKAYKEAGHSVSYYQQTETGGWDQKA</sequence>
<dbReference type="PANTHER" id="PTHR38767:SF1">
    <property type="entry name" value="DNA POLYMERASE III SUBUNIT CHI"/>
    <property type="match status" value="1"/>
</dbReference>